<keyword evidence="3 6" id="KW-0378">Hydrolase</keyword>
<evidence type="ECO:0000256" key="6">
    <source>
        <dbReference type="PROSITE-ProRule" id="PRU01240"/>
    </source>
</evidence>
<evidence type="ECO:0000256" key="7">
    <source>
        <dbReference type="SAM" id="SignalP"/>
    </source>
</evidence>
<dbReference type="PANTHER" id="PTHR43399:SF4">
    <property type="entry name" value="CELL WALL-ASSOCIATED PROTEASE"/>
    <property type="match status" value="1"/>
</dbReference>
<dbReference type="InterPro" id="IPR036852">
    <property type="entry name" value="Peptidase_S8/S53_dom_sf"/>
</dbReference>
<evidence type="ECO:0000313" key="11">
    <source>
        <dbReference type="Proteomes" id="UP000253908"/>
    </source>
</evidence>
<dbReference type="PROSITE" id="PS51892">
    <property type="entry name" value="SUBTILASE"/>
    <property type="match status" value="1"/>
</dbReference>
<feature type="signal peptide" evidence="7">
    <location>
        <begin position="1"/>
        <end position="29"/>
    </location>
</feature>
<evidence type="ECO:0000256" key="5">
    <source>
        <dbReference type="PIRSR" id="PIRSR615500-1"/>
    </source>
</evidence>
<dbReference type="InterPro" id="IPR015500">
    <property type="entry name" value="Peptidase_S8_subtilisin-rel"/>
</dbReference>
<dbReference type="Gene3D" id="3.40.50.12090">
    <property type="match status" value="2"/>
</dbReference>
<dbReference type="FunFam" id="3.40.50.200:FF:000043">
    <property type="entry name" value="Peptidase S8"/>
    <property type="match status" value="1"/>
</dbReference>
<feature type="active site" description="Charge relay system" evidence="5 6">
    <location>
        <position position="260"/>
    </location>
</feature>
<dbReference type="InterPro" id="IPR007253">
    <property type="entry name" value="Cell_wall-bd_2"/>
</dbReference>
<dbReference type="OrthoDB" id="9798386at2"/>
<dbReference type="Pfam" id="PF00082">
    <property type="entry name" value="Peptidase_S8"/>
    <property type="match status" value="1"/>
</dbReference>
<dbReference type="InterPro" id="IPR010259">
    <property type="entry name" value="S8pro/Inhibitor_I9"/>
</dbReference>
<dbReference type="InterPro" id="IPR000209">
    <property type="entry name" value="Peptidase_S8/S53_dom"/>
</dbReference>
<dbReference type="SUPFAM" id="SSF52743">
    <property type="entry name" value="Subtilisin-like"/>
    <property type="match status" value="1"/>
</dbReference>
<reference evidence="11" key="1">
    <citation type="submission" date="2017-11" db="EMBL/GenBank/DDBJ databases">
        <authorList>
            <person name="Zhu W."/>
        </authorList>
    </citation>
    <scope>NUCLEOTIDE SEQUENCE [LARGE SCALE GENOMIC DNA]</scope>
    <source>
        <strain evidence="11">160</strain>
    </source>
</reference>
<keyword evidence="11" id="KW-1185">Reference proteome</keyword>
<evidence type="ECO:0000256" key="4">
    <source>
        <dbReference type="ARBA" id="ARBA00022825"/>
    </source>
</evidence>
<feature type="domain" description="Peptidase S8/S53" evidence="8">
    <location>
        <begin position="205"/>
        <end position="490"/>
    </location>
</feature>
<keyword evidence="7" id="KW-0732">Signal</keyword>
<feature type="domain" description="Inhibitor I9" evidence="9">
    <location>
        <begin position="58"/>
        <end position="168"/>
    </location>
</feature>
<dbReference type="InterPro" id="IPR033857">
    <property type="entry name" value="Bacillopeptidase_F"/>
</dbReference>
<organism evidence="10 11">
    <name type="scientific">Oceanobacillus zhaokaii</name>
    <dbReference type="NCBI Taxonomy" id="2052660"/>
    <lineage>
        <taxon>Bacteria</taxon>
        <taxon>Bacillati</taxon>
        <taxon>Bacillota</taxon>
        <taxon>Bacilli</taxon>
        <taxon>Bacillales</taxon>
        <taxon>Bacillaceae</taxon>
        <taxon>Oceanobacillus</taxon>
    </lineage>
</organism>
<comment type="similarity">
    <text evidence="1 6">Belongs to the peptidase S8 family.</text>
</comment>
<evidence type="ECO:0000259" key="9">
    <source>
        <dbReference type="Pfam" id="PF05922"/>
    </source>
</evidence>
<evidence type="ECO:0000256" key="1">
    <source>
        <dbReference type="ARBA" id="ARBA00011073"/>
    </source>
</evidence>
<feature type="chain" id="PRO_5016913970" description="Peptidase S8" evidence="7">
    <location>
        <begin position="30"/>
        <end position="801"/>
    </location>
</feature>
<name>A0A345PKP7_9BACI</name>
<sequence length="801" mass="85778">MKKKKQNLSYIILVLIMILSMLNPSLALANGSVHRADNQEKISAQFLNEFSSDEEKLTFIIKLKEQTDTEVAAESARAKAEQSRASLQEIELNQHKAVITALKHTSEQEQQDLLSYLKEQEDLGNATNIKPYYIINGIVVTATKEVAEEVSTFSEVEKVLANETRFLHETTKSAGNVSVQNAAQNIEWNIDRVGAPEAWSSGFNGTGVVVATIDSGVDWKHPALKEKYRGYNAKTGKVNHQYSWFNAVEGSKVPYDPHGHGTHVTGTIVGSEPNGTNKIGVAPGAKWIAVKAFGDDGSATDADLLEAAQWILAPTDEAGNERPDLAPDIVNNSWGGGRDLDEWYRDVVRAWKAAGIFPVFAAGNTTWDNPGGPGSVNVPANYPESFAVGATDQNNNLASFSLLGPSPYKKIKPDVTAPGVGIRSALPGGKYGNDNGTSMAAPAVAGVVALLYQAAPDLSIDQMIEILTKTAKPLTDKKYPKHPNNGYGYGLVQAMPAVTAALAAGKEPVTRIAGYSRYDTAIEVSRVGWNTANTVILTRGDNFADALSGVPLASKLDAPVLLTHSNKLYGPTLREIKRLRASNVIILGGDIAIKKAVAAELEKAGIKVRRISGHSRTDTAALIASEVSPNGSKKVVIANGYDFPDALSIASYAANEGIPILLTESTKLPAGTKASINKLKAKETIVVGGPLAVNESIMNQLPNPIRISGQSRYDTNIEIAKYFGINNKHMYVATGKNYADALTGAVLAAKNNSAILLVHKVIPDITSTYIKNQALERLTIFGGNVAIKAEQANQLKQLLAK</sequence>
<dbReference type="PANTHER" id="PTHR43399">
    <property type="entry name" value="SUBTILISIN-RELATED"/>
    <property type="match status" value="1"/>
</dbReference>
<evidence type="ECO:0000256" key="2">
    <source>
        <dbReference type="ARBA" id="ARBA00022670"/>
    </source>
</evidence>
<dbReference type="PROSITE" id="PS00137">
    <property type="entry name" value="SUBTILASE_HIS"/>
    <property type="match status" value="1"/>
</dbReference>
<dbReference type="FunFam" id="3.40.50.12090:FF:000001">
    <property type="entry name" value="Cell surface protein"/>
    <property type="match status" value="1"/>
</dbReference>
<dbReference type="InterPro" id="IPR022398">
    <property type="entry name" value="Peptidase_S8_His-AS"/>
</dbReference>
<dbReference type="Pfam" id="PF04122">
    <property type="entry name" value="CW_binding_2"/>
    <property type="match status" value="3"/>
</dbReference>
<dbReference type="InterPro" id="IPR051048">
    <property type="entry name" value="Peptidase_S8/S53_subtilisin"/>
</dbReference>
<proteinExistence type="inferred from homology"/>
<feature type="active site" description="Charge relay system" evidence="5 6">
    <location>
        <position position="438"/>
    </location>
</feature>
<gene>
    <name evidence="10" type="ORF">CUC15_17270</name>
</gene>
<keyword evidence="2 6" id="KW-0645">Protease</keyword>
<dbReference type="PROSITE" id="PS00138">
    <property type="entry name" value="SUBTILASE_SER"/>
    <property type="match status" value="1"/>
</dbReference>
<dbReference type="GO" id="GO:0006508">
    <property type="term" value="P:proteolysis"/>
    <property type="evidence" value="ECO:0007669"/>
    <property type="project" value="UniProtKB-KW"/>
</dbReference>
<feature type="active site" description="Charge relay system" evidence="5 6">
    <location>
        <position position="214"/>
    </location>
</feature>
<dbReference type="GO" id="GO:0004252">
    <property type="term" value="F:serine-type endopeptidase activity"/>
    <property type="evidence" value="ECO:0007669"/>
    <property type="project" value="UniProtKB-UniRule"/>
</dbReference>
<keyword evidence="4 6" id="KW-0720">Serine protease</keyword>
<dbReference type="EMBL" id="CP024848">
    <property type="protein sequence ID" value="AXI10577.1"/>
    <property type="molecule type" value="Genomic_DNA"/>
</dbReference>
<accession>A0A345PKP7</accession>
<dbReference type="KEGG" id="ocn:CUC15_17270"/>
<evidence type="ECO:0000256" key="3">
    <source>
        <dbReference type="ARBA" id="ARBA00022801"/>
    </source>
</evidence>
<dbReference type="Pfam" id="PF05922">
    <property type="entry name" value="Inhibitor_I9"/>
    <property type="match status" value="1"/>
</dbReference>
<dbReference type="AlphaFoldDB" id="A0A345PKP7"/>
<dbReference type="CDD" id="cd07481">
    <property type="entry name" value="Peptidases_S8_BacillopeptidaseF-like"/>
    <property type="match status" value="1"/>
</dbReference>
<protein>
    <recommendedName>
        <fullName evidence="12">Peptidase S8</fullName>
    </recommendedName>
</protein>
<evidence type="ECO:0000259" key="8">
    <source>
        <dbReference type="Pfam" id="PF00082"/>
    </source>
</evidence>
<dbReference type="InterPro" id="IPR023828">
    <property type="entry name" value="Peptidase_S8_Ser-AS"/>
</dbReference>
<evidence type="ECO:0008006" key="12">
    <source>
        <dbReference type="Google" id="ProtNLM"/>
    </source>
</evidence>
<dbReference type="PRINTS" id="PR00723">
    <property type="entry name" value="SUBTILISIN"/>
</dbReference>
<dbReference type="Gene3D" id="3.40.50.200">
    <property type="entry name" value="Peptidase S8/S53 domain"/>
    <property type="match status" value="1"/>
</dbReference>
<evidence type="ECO:0000313" key="10">
    <source>
        <dbReference type="EMBL" id="AXI10577.1"/>
    </source>
</evidence>
<dbReference type="RefSeq" id="WP_114917862.1">
    <property type="nucleotide sequence ID" value="NZ_CP024848.1"/>
</dbReference>
<dbReference type="Proteomes" id="UP000253908">
    <property type="component" value="Chromosome"/>
</dbReference>